<dbReference type="EMBL" id="EF583985">
    <property type="protein sequence ID" value="ABQ75820.1"/>
    <property type="molecule type" value="Genomic_DNA"/>
</dbReference>
<proteinExistence type="predicted"/>
<dbReference type="InterPro" id="IPR011010">
    <property type="entry name" value="DNA_brk_join_enz"/>
</dbReference>
<accession>A5YS63</accession>
<sequence length="142" mass="16816">MALVPEVCRIIEDWIDQYRHDVTDEYGREPLLTTRNGRIDSSTVRHTVYQVTRPCYYSTECPVGREPDGCEATEYKYYHRCPLNVSPHDIRRGSITHFLTEDVSEKVVSDRMNVGQDMLDKHYDKRDEKVKAEQRREYLEDV</sequence>
<name>A5YS63_9EURY</name>
<keyword evidence="1" id="KW-0233">DNA recombination</keyword>
<dbReference type="GO" id="GO:0003677">
    <property type="term" value="F:DNA binding"/>
    <property type="evidence" value="ECO:0007669"/>
    <property type="project" value="InterPro"/>
</dbReference>
<evidence type="ECO:0000256" key="1">
    <source>
        <dbReference type="ARBA" id="ARBA00023172"/>
    </source>
</evidence>
<reference evidence="2" key="1">
    <citation type="journal article" date="2007" name="ISME J.">
        <title>Genomic plasticity in prokaryotes: the case of the square haloarchaeon.</title>
        <authorList>
            <person name="Cuadros-Orellana S."/>
            <person name="Martin-Cuadrado A.B."/>
            <person name="Legault B."/>
            <person name="D'Auria G."/>
            <person name="Zhaxybayeva O."/>
            <person name="Papke R.T."/>
            <person name="Rodriguez-Valera F."/>
        </authorList>
    </citation>
    <scope>NUCLEOTIDE SEQUENCE</scope>
</reference>
<organism evidence="2">
    <name type="scientific">uncultured haloarchaeon</name>
    <dbReference type="NCBI Taxonomy" id="160804"/>
    <lineage>
        <taxon>Archaea</taxon>
        <taxon>Methanobacteriati</taxon>
        <taxon>Methanobacteriota</taxon>
        <taxon>Stenosarchaea group</taxon>
        <taxon>Halobacteria</taxon>
        <taxon>Halobacteriales</taxon>
        <taxon>Halobacteriaceae</taxon>
        <taxon>environmental samples</taxon>
    </lineage>
</organism>
<dbReference type="AlphaFoldDB" id="A5YS63"/>
<dbReference type="Gene3D" id="1.10.443.10">
    <property type="entry name" value="Intergrase catalytic core"/>
    <property type="match status" value="1"/>
</dbReference>
<evidence type="ECO:0000313" key="2">
    <source>
        <dbReference type="EMBL" id="ABQ75820.1"/>
    </source>
</evidence>
<dbReference type="SUPFAM" id="SSF56349">
    <property type="entry name" value="DNA breaking-rejoining enzymes"/>
    <property type="match status" value="1"/>
</dbReference>
<protein>
    <submittedName>
        <fullName evidence="2">Integrase-like protein</fullName>
    </submittedName>
</protein>
<dbReference type="GO" id="GO:0006310">
    <property type="term" value="P:DNA recombination"/>
    <property type="evidence" value="ECO:0007669"/>
    <property type="project" value="UniProtKB-KW"/>
</dbReference>
<dbReference type="InterPro" id="IPR013762">
    <property type="entry name" value="Integrase-like_cat_sf"/>
</dbReference>
<dbReference type="GO" id="GO:0015074">
    <property type="term" value="P:DNA integration"/>
    <property type="evidence" value="ECO:0007669"/>
    <property type="project" value="InterPro"/>
</dbReference>